<keyword evidence="1" id="KW-0614">Plasmid</keyword>
<proteinExistence type="predicted"/>
<reference evidence="1" key="1">
    <citation type="submission" date="2013-04" db="EMBL/GenBank/DDBJ databases">
        <title>Comparative Genomics of Relapsing Fever Spirochetes.</title>
        <authorList>
            <person name="Schwan T.G."/>
            <person name="Raffel S.J."/>
            <person name="Porcella S.F."/>
            <person name="Martens C.A."/>
            <person name="Bruno D.P."/>
            <person name="Ricklefs S.M."/>
            <person name="Barbian K.B."/>
        </authorList>
    </citation>
    <scope>NUCLEOTIDE SEQUENCE</scope>
    <source>
        <strain evidence="1">Co53</strain>
        <plasmid evidence="1">unnamed</plasmid>
    </source>
</reference>
<protein>
    <submittedName>
        <fullName evidence="1">Uncharacterized protein</fullName>
    </submittedName>
</protein>
<dbReference type="HOGENOM" id="CLU_3340863_0_0_12"/>
<dbReference type="AlphaFoldDB" id="W5SWD2"/>
<name>W5SWD2_9SPIR</name>
<geneLocation type="plasmid" evidence="1">
    <name>unnamed</name>
</geneLocation>
<evidence type="ECO:0000313" key="1">
    <source>
        <dbReference type="EMBL" id="AHH11197.1"/>
    </source>
</evidence>
<organism evidence="1">
    <name type="scientific">Borrelia coriaceae ATCC 43381</name>
    <dbReference type="NCBI Taxonomy" id="1408429"/>
    <lineage>
        <taxon>Bacteria</taxon>
        <taxon>Pseudomonadati</taxon>
        <taxon>Spirochaetota</taxon>
        <taxon>Spirochaetia</taxon>
        <taxon>Spirochaetales</taxon>
        <taxon>Borreliaceae</taxon>
        <taxon>Borrelia</taxon>
    </lineage>
</organism>
<sequence length="37" mass="4260">MCLVQFEQGDIEYDKNKTVQFINEISINVTAIISNKL</sequence>
<dbReference type="EMBL" id="CP005747">
    <property type="protein sequence ID" value="AHH11197.1"/>
    <property type="molecule type" value="Genomic_DNA"/>
</dbReference>
<gene>
    <name evidence="1" type="ORF">BCO_0900042</name>
</gene>
<accession>W5SWD2</accession>